<accession>A0A8H6WJA8</accession>
<gene>
    <name evidence="1" type="ORF">HMN09_00155300</name>
</gene>
<name>A0A8H6WJA8_MYCCL</name>
<proteinExistence type="predicted"/>
<protein>
    <submittedName>
        <fullName evidence="1">MFS general substrate transporter</fullName>
    </submittedName>
</protein>
<comment type="caution">
    <text evidence="1">The sequence shown here is derived from an EMBL/GenBank/DDBJ whole genome shotgun (WGS) entry which is preliminary data.</text>
</comment>
<evidence type="ECO:0000313" key="2">
    <source>
        <dbReference type="Proteomes" id="UP000613580"/>
    </source>
</evidence>
<dbReference type="EMBL" id="JACAZE010000002">
    <property type="protein sequence ID" value="KAF7320699.1"/>
    <property type="molecule type" value="Genomic_DNA"/>
</dbReference>
<dbReference type="AlphaFoldDB" id="A0A8H6WJA8"/>
<organism evidence="1 2">
    <name type="scientific">Mycena chlorophos</name>
    <name type="common">Agaric fungus</name>
    <name type="synonym">Agaricus chlorophos</name>
    <dbReference type="NCBI Taxonomy" id="658473"/>
    <lineage>
        <taxon>Eukaryota</taxon>
        <taxon>Fungi</taxon>
        <taxon>Dikarya</taxon>
        <taxon>Basidiomycota</taxon>
        <taxon>Agaricomycotina</taxon>
        <taxon>Agaricomycetes</taxon>
        <taxon>Agaricomycetidae</taxon>
        <taxon>Agaricales</taxon>
        <taxon>Marasmiineae</taxon>
        <taxon>Mycenaceae</taxon>
        <taxon>Mycena</taxon>
    </lineage>
</organism>
<keyword evidence="2" id="KW-1185">Reference proteome</keyword>
<evidence type="ECO:0000313" key="1">
    <source>
        <dbReference type="EMBL" id="KAF7320699.1"/>
    </source>
</evidence>
<sequence length="123" mass="13624">MAAPRAVALYSPPAPPRPVAMFNHCNNVTINGGTFILSAPEINDSDSDEDFRRIRLGDINLLKLIHEVAIVDDAVTRHREDSPGRAIIGVRKTYHAKIFPSSELFTVMSYEGLTSEVSFAHYI</sequence>
<dbReference type="OrthoDB" id="3060179at2759"/>
<reference evidence="1" key="1">
    <citation type="submission" date="2020-05" db="EMBL/GenBank/DDBJ databases">
        <title>Mycena genomes resolve the evolution of fungal bioluminescence.</title>
        <authorList>
            <person name="Tsai I.J."/>
        </authorList>
    </citation>
    <scope>NUCLEOTIDE SEQUENCE</scope>
    <source>
        <strain evidence="1">110903Hualien_Pintung</strain>
    </source>
</reference>
<dbReference type="Proteomes" id="UP000613580">
    <property type="component" value="Unassembled WGS sequence"/>
</dbReference>